<dbReference type="Proteomes" id="UP000218615">
    <property type="component" value="Unassembled WGS sequence"/>
</dbReference>
<protein>
    <submittedName>
        <fullName evidence="2">Uncharacterized protein</fullName>
    </submittedName>
</protein>
<evidence type="ECO:0000256" key="1">
    <source>
        <dbReference type="SAM" id="MobiDB-lite"/>
    </source>
</evidence>
<keyword evidence="3" id="KW-1185">Reference proteome</keyword>
<reference evidence="3" key="1">
    <citation type="submission" date="2017-06" db="EMBL/GenBank/DDBJ databases">
        <authorList>
            <person name="Cremers G."/>
        </authorList>
    </citation>
    <scope>NUCLEOTIDE SEQUENCE [LARGE SCALE GENOMIC DNA]</scope>
</reference>
<gene>
    <name evidence="2" type="ORF">MNV_170025</name>
</gene>
<name>A0A284VLV4_9EURY</name>
<accession>A0A284VLV4</accession>
<sequence length="88" mass="9991">MGVWAWIQPVDRIWKVVSDTEKGKISVYNEKNNLIFEQKGLSKEAVSLIEKEFLGVIATNLSDPKANAANNNNHSNKKPVREYNPMYA</sequence>
<evidence type="ECO:0000313" key="2">
    <source>
        <dbReference type="EMBL" id="SNQ60222.1"/>
    </source>
</evidence>
<feature type="region of interest" description="Disordered" evidence="1">
    <location>
        <begin position="64"/>
        <end position="88"/>
    </location>
</feature>
<dbReference type="EMBL" id="FZMP01000079">
    <property type="protein sequence ID" value="SNQ60222.1"/>
    <property type="molecule type" value="Genomic_DNA"/>
</dbReference>
<evidence type="ECO:0000313" key="3">
    <source>
        <dbReference type="Proteomes" id="UP000218615"/>
    </source>
</evidence>
<organism evidence="2 3">
    <name type="scientific">Candidatus Methanoperedens nitratireducens</name>
    <dbReference type="NCBI Taxonomy" id="1392998"/>
    <lineage>
        <taxon>Archaea</taxon>
        <taxon>Methanobacteriati</taxon>
        <taxon>Methanobacteriota</taxon>
        <taxon>Stenosarchaea group</taxon>
        <taxon>Methanomicrobia</taxon>
        <taxon>Methanosarcinales</taxon>
        <taxon>ANME-2 cluster</taxon>
        <taxon>Candidatus Methanoperedentaceae</taxon>
        <taxon>Candidatus Methanoperedens</taxon>
    </lineage>
</organism>
<dbReference type="RefSeq" id="WP_096204483.1">
    <property type="nucleotide sequence ID" value="NZ_FZMP01000079.1"/>
</dbReference>
<proteinExistence type="predicted"/>
<dbReference type="AlphaFoldDB" id="A0A284VLV4"/>
<dbReference type="OrthoDB" id="147351at2157"/>